<dbReference type="InterPro" id="IPR006366">
    <property type="entry name" value="CobA/CysG_C"/>
</dbReference>
<dbReference type="Pfam" id="PF13241">
    <property type="entry name" value="NAD_binding_7"/>
    <property type="match status" value="1"/>
</dbReference>
<dbReference type="eggNOG" id="COG1648">
    <property type="taxonomic scope" value="Bacteria"/>
</dbReference>
<dbReference type="SUPFAM" id="SSF51735">
    <property type="entry name" value="NAD(P)-binding Rossmann-fold domains"/>
    <property type="match status" value="1"/>
</dbReference>
<dbReference type="Gene3D" id="3.30.950.10">
    <property type="entry name" value="Methyltransferase, Cobalt-precorrin-4 Transmethylase, Domain 2"/>
    <property type="match status" value="1"/>
</dbReference>
<evidence type="ECO:0000256" key="11">
    <source>
        <dbReference type="ARBA" id="ARBA00047561"/>
    </source>
</evidence>
<proteinExistence type="predicted"/>
<sequence length="447" mass="46977">MSDVLPLGVRLTGRPVLVVGGGAVAARRARMLHRSGARVTVISPQLCPDMEELIATSQYAADQAHGYRVVVHHRTYRDGDVHGMWLVATATSHREVDDAVAQAAEDNRVFCLKGGDPHSATAWAPALTTHGDSTIAVLSQGHSPNPRRSIRLRDKIAAFLTTHPEEPRLARGRIGTPQQQPTHTPPVGHVTLVGGGPGALGLLTIAGKQAIEHADVLVMDRLAPQEARRYAPAHAEIIDVGKTGGRHPVSQAEIHDILIDRATAGLHVVRLKGGDPYVFGRGGEEYEACTRHNIPVTVLPGVTSAVSVPAAAGIPVTHRGVSRGFTVLTGHCDLDKAPLAQDHTVVLLMGVSRLEELTAQLIAQGNSANTPCAIIEDGYGPRQRTTTGTLASIAQTARQVGVQSPAITVVGDVAAFAHSPFSAALPGSIGQQSPARHEGHAQAGLTQ</sequence>
<feature type="region of interest" description="Disordered" evidence="13">
    <location>
        <begin position="426"/>
        <end position="447"/>
    </location>
</feature>
<dbReference type="InterPro" id="IPR000878">
    <property type="entry name" value="4pyrrol_Mease"/>
</dbReference>
<dbReference type="InterPro" id="IPR014777">
    <property type="entry name" value="4pyrrole_Mease_sub1"/>
</dbReference>
<evidence type="ECO:0000256" key="4">
    <source>
        <dbReference type="ARBA" id="ARBA00022679"/>
    </source>
</evidence>
<dbReference type="SUPFAM" id="SSF53790">
    <property type="entry name" value="Tetrapyrrole methylase"/>
    <property type="match status" value="1"/>
</dbReference>
<evidence type="ECO:0000256" key="3">
    <source>
        <dbReference type="ARBA" id="ARBA00022603"/>
    </source>
</evidence>
<gene>
    <name evidence="15" type="ordered locus">Jden_0658</name>
</gene>
<comment type="catalytic activity">
    <reaction evidence="11">
        <text>precorrin-2 + NAD(+) = sirohydrochlorin + NADH + 2 H(+)</text>
        <dbReference type="Rhea" id="RHEA:15613"/>
        <dbReference type="ChEBI" id="CHEBI:15378"/>
        <dbReference type="ChEBI" id="CHEBI:57540"/>
        <dbReference type="ChEBI" id="CHEBI:57945"/>
        <dbReference type="ChEBI" id="CHEBI:58351"/>
        <dbReference type="ChEBI" id="CHEBI:58827"/>
        <dbReference type="EC" id="1.3.1.76"/>
    </reaction>
</comment>
<evidence type="ECO:0000256" key="7">
    <source>
        <dbReference type="ARBA" id="ARBA00023027"/>
    </source>
</evidence>
<organism evidence="15 16">
    <name type="scientific">Jonesia denitrificans (strain ATCC 14870 / DSM 20603 / BCRC 15368 / CIP 55.134 / JCM 11481 / NBRC 15587 / NCTC 10816 / Prevot 55134)</name>
    <name type="common">Listeria denitrificans</name>
    <dbReference type="NCBI Taxonomy" id="471856"/>
    <lineage>
        <taxon>Bacteria</taxon>
        <taxon>Bacillati</taxon>
        <taxon>Actinomycetota</taxon>
        <taxon>Actinomycetes</taxon>
        <taxon>Micrococcales</taxon>
        <taxon>Jonesiaceae</taxon>
        <taxon>Jonesia</taxon>
    </lineage>
</organism>
<dbReference type="NCBIfam" id="TIGR01469">
    <property type="entry name" value="cobA_cysG_Cterm"/>
    <property type="match status" value="1"/>
</dbReference>
<evidence type="ECO:0000256" key="12">
    <source>
        <dbReference type="PIRSR" id="PIRSR036426-1"/>
    </source>
</evidence>
<dbReference type="Gene3D" id="3.40.1010.10">
    <property type="entry name" value="Cobalt-precorrin-4 Transmethylase, Domain 1"/>
    <property type="match status" value="1"/>
</dbReference>
<dbReference type="GO" id="GO:0019354">
    <property type="term" value="P:siroheme biosynthetic process"/>
    <property type="evidence" value="ECO:0007669"/>
    <property type="project" value="UniProtKB-UniPathway"/>
</dbReference>
<keyword evidence="8" id="KW-0456">Lyase</keyword>
<dbReference type="GO" id="GO:0043115">
    <property type="term" value="F:precorrin-2 dehydrogenase activity"/>
    <property type="evidence" value="ECO:0007669"/>
    <property type="project" value="UniProtKB-EC"/>
</dbReference>
<dbReference type="PIRSF" id="PIRSF036426">
    <property type="entry name" value="Sirohaem_synth"/>
    <property type="match status" value="1"/>
</dbReference>
<keyword evidence="2" id="KW-0169">Cobalamin biosynthesis</keyword>
<dbReference type="UniPathway" id="UPA00262">
    <property type="reaction ID" value="UER00222"/>
</dbReference>
<evidence type="ECO:0000256" key="6">
    <source>
        <dbReference type="ARBA" id="ARBA00023002"/>
    </source>
</evidence>
<keyword evidence="9" id="KW-0627">Porphyrin biosynthesis</keyword>
<evidence type="ECO:0000256" key="5">
    <source>
        <dbReference type="ARBA" id="ARBA00022691"/>
    </source>
</evidence>
<evidence type="ECO:0000256" key="8">
    <source>
        <dbReference type="ARBA" id="ARBA00023239"/>
    </source>
</evidence>
<keyword evidence="10" id="KW-0511">Multifunctional enzyme</keyword>
<evidence type="ECO:0000256" key="10">
    <source>
        <dbReference type="ARBA" id="ARBA00023268"/>
    </source>
</evidence>
<name>C7R1A7_JONDD</name>
<dbReference type="STRING" id="471856.Jden_0658"/>
<dbReference type="GO" id="GO:0004851">
    <property type="term" value="F:uroporphyrin-III C-methyltransferase activity"/>
    <property type="evidence" value="ECO:0007669"/>
    <property type="project" value="InterPro"/>
</dbReference>
<keyword evidence="5" id="KW-0949">S-adenosyl-L-methionine</keyword>
<dbReference type="InterPro" id="IPR050161">
    <property type="entry name" value="Siro_Cobalamin_biosynth"/>
</dbReference>
<comment type="pathway">
    <text evidence="1">Porphyrin-containing compound metabolism; siroheme biosynthesis; sirohydrochlorin from precorrin-2: step 1/1.</text>
</comment>
<dbReference type="InterPro" id="IPR035996">
    <property type="entry name" value="4pyrrol_Methylase_sf"/>
</dbReference>
<keyword evidence="3 15" id="KW-0489">Methyltransferase</keyword>
<dbReference type="Gene3D" id="3.40.50.720">
    <property type="entry name" value="NAD(P)-binding Rossmann-like Domain"/>
    <property type="match status" value="1"/>
</dbReference>
<evidence type="ECO:0000256" key="2">
    <source>
        <dbReference type="ARBA" id="ARBA00022573"/>
    </source>
</evidence>
<dbReference type="GO" id="GO:0009236">
    <property type="term" value="P:cobalamin biosynthetic process"/>
    <property type="evidence" value="ECO:0007669"/>
    <property type="project" value="UniProtKB-KW"/>
</dbReference>
<dbReference type="InterPro" id="IPR006367">
    <property type="entry name" value="Sirohaem_synthase_N"/>
</dbReference>
<keyword evidence="7" id="KW-0520">NAD</keyword>
<dbReference type="CDD" id="cd11642">
    <property type="entry name" value="SUMT"/>
    <property type="match status" value="1"/>
</dbReference>
<dbReference type="InterPro" id="IPR012409">
    <property type="entry name" value="Sirohaem_synth"/>
</dbReference>
<dbReference type="FunFam" id="3.40.1010.10:FF:000001">
    <property type="entry name" value="Siroheme synthase"/>
    <property type="match status" value="1"/>
</dbReference>
<dbReference type="HOGENOM" id="CLU_011276_2_1_11"/>
<evidence type="ECO:0000256" key="1">
    <source>
        <dbReference type="ARBA" id="ARBA00005010"/>
    </source>
</evidence>
<evidence type="ECO:0000313" key="15">
    <source>
        <dbReference type="EMBL" id="ACV08322.1"/>
    </source>
</evidence>
<feature type="domain" description="Tetrapyrrole methylase" evidence="14">
    <location>
        <begin position="190"/>
        <end position="393"/>
    </location>
</feature>
<dbReference type="Proteomes" id="UP000000628">
    <property type="component" value="Chromosome"/>
</dbReference>
<dbReference type="eggNOG" id="COG0007">
    <property type="taxonomic scope" value="Bacteria"/>
</dbReference>
<dbReference type="EMBL" id="CP001706">
    <property type="protein sequence ID" value="ACV08322.1"/>
    <property type="molecule type" value="Genomic_DNA"/>
</dbReference>
<reference evidence="15 16" key="1">
    <citation type="journal article" date="2009" name="Stand. Genomic Sci.">
        <title>Complete genome sequence of Jonesia denitrificans type strain (Prevot 55134).</title>
        <authorList>
            <person name="Pukall R."/>
            <person name="Gehrich-Schroter G."/>
            <person name="Lapidus A."/>
            <person name="Nolan M."/>
            <person name="Glavina Del Rio T."/>
            <person name="Lucas S."/>
            <person name="Chen F."/>
            <person name="Tice H."/>
            <person name="Pitluck S."/>
            <person name="Cheng J.F."/>
            <person name="Copeland A."/>
            <person name="Saunders E."/>
            <person name="Brettin T."/>
            <person name="Detter J.C."/>
            <person name="Bruce D."/>
            <person name="Goodwin L."/>
            <person name="Pati A."/>
            <person name="Ivanova N."/>
            <person name="Mavromatis K."/>
            <person name="Ovchinnikova G."/>
            <person name="Chen A."/>
            <person name="Palaniappan K."/>
            <person name="Land M."/>
            <person name="Hauser L."/>
            <person name="Chang Y.J."/>
            <person name="Jeffries C.D."/>
            <person name="Chain P."/>
            <person name="Goker M."/>
            <person name="Bristow J."/>
            <person name="Eisen J.A."/>
            <person name="Markowitz V."/>
            <person name="Hugenholtz P."/>
            <person name="Kyrpides N.C."/>
            <person name="Klenk H.P."/>
            <person name="Han C."/>
        </authorList>
    </citation>
    <scope>NUCLEOTIDE SEQUENCE [LARGE SCALE GENOMIC DNA]</scope>
    <source>
        <strain evidence="16">ATCC 14870 / DSM 20603 / BCRC 15368 / CIP 55.134 / JCM 11481 / NBRC 15587 / NCTC 10816 / Prevot 55134</strain>
    </source>
</reference>
<dbReference type="RefSeq" id="WP_015770950.1">
    <property type="nucleotide sequence ID" value="NC_013174.1"/>
</dbReference>
<protein>
    <submittedName>
        <fullName evidence="15">Uroporphyrin-III C-methyltransferase</fullName>
    </submittedName>
</protein>
<dbReference type="NCBIfam" id="TIGR01470">
    <property type="entry name" value="cysG_Nterm"/>
    <property type="match status" value="1"/>
</dbReference>
<evidence type="ECO:0000256" key="9">
    <source>
        <dbReference type="ARBA" id="ARBA00023244"/>
    </source>
</evidence>
<evidence type="ECO:0000259" key="14">
    <source>
        <dbReference type="Pfam" id="PF00590"/>
    </source>
</evidence>
<dbReference type="GO" id="GO:0032259">
    <property type="term" value="P:methylation"/>
    <property type="evidence" value="ECO:0007669"/>
    <property type="project" value="UniProtKB-KW"/>
</dbReference>
<dbReference type="GO" id="GO:0051287">
    <property type="term" value="F:NAD binding"/>
    <property type="evidence" value="ECO:0007669"/>
    <property type="project" value="InterPro"/>
</dbReference>
<dbReference type="InterPro" id="IPR014776">
    <property type="entry name" value="4pyrrole_Mease_sub2"/>
</dbReference>
<dbReference type="PANTHER" id="PTHR45790:SF3">
    <property type="entry name" value="S-ADENOSYL-L-METHIONINE-DEPENDENT UROPORPHYRINOGEN III METHYLTRANSFERASE, CHLOROPLASTIC"/>
    <property type="match status" value="1"/>
</dbReference>
<evidence type="ECO:0000256" key="13">
    <source>
        <dbReference type="SAM" id="MobiDB-lite"/>
    </source>
</evidence>
<dbReference type="AlphaFoldDB" id="C7R1A7"/>
<dbReference type="NCBIfam" id="NF004790">
    <property type="entry name" value="PRK06136.1"/>
    <property type="match status" value="1"/>
</dbReference>
<dbReference type="Pfam" id="PF00590">
    <property type="entry name" value="TP_methylase"/>
    <property type="match status" value="1"/>
</dbReference>
<feature type="active site" description="Proton acceptor" evidence="12">
    <location>
        <position position="220"/>
    </location>
</feature>
<dbReference type="PANTHER" id="PTHR45790">
    <property type="entry name" value="SIROHEME SYNTHASE-RELATED"/>
    <property type="match status" value="1"/>
</dbReference>
<dbReference type="KEGG" id="jde:Jden_0658"/>
<evidence type="ECO:0000313" key="16">
    <source>
        <dbReference type="Proteomes" id="UP000000628"/>
    </source>
</evidence>
<dbReference type="GO" id="GO:0051266">
    <property type="term" value="F:sirohydrochlorin ferrochelatase activity"/>
    <property type="evidence" value="ECO:0007669"/>
    <property type="project" value="InterPro"/>
</dbReference>
<keyword evidence="16" id="KW-1185">Reference proteome</keyword>
<dbReference type="InterPro" id="IPR036291">
    <property type="entry name" value="NAD(P)-bd_dom_sf"/>
</dbReference>
<accession>C7R1A7</accession>
<keyword evidence="6" id="KW-0560">Oxidoreductase</keyword>
<feature type="active site" description="Proton donor" evidence="12">
    <location>
        <position position="242"/>
    </location>
</feature>
<keyword evidence="4 15" id="KW-0808">Transferase</keyword>